<dbReference type="EMBL" id="KQ030539">
    <property type="protein sequence ID" value="KJZ73059.1"/>
    <property type="molecule type" value="Genomic_DNA"/>
</dbReference>
<dbReference type="PANTHER" id="PTHR10742:SF342">
    <property type="entry name" value="AMINE OXIDASE"/>
    <property type="match status" value="1"/>
</dbReference>
<dbReference type="InterPro" id="IPR050281">
    <property type="entry name" value="Flavin_monoamine_oxidase"/>
</dbReference>
<dbReference type="AlphaFoldDB" id="A0A0F8A469"/>
<organism evidence="3 4">
    <name type="scientific">Hirsutella minnesotensis 3608</name>
    <dbReference type="NCBI Taxonomy" id="1043627"/>
    <lineage>
        <taxon>Eukaryota</taxon>
        <taxon>Fungi</taxon>
        <taxon>Dikarya</taxon>
        <taxon>Ascomycota</taxon>
        <taxon>Pezizomycotina</taxon>
        <taxon>Sordariomycetes</taxon>
        <taxon>Hypocreomycetidae</taxon>
        <taxon>Hypocreales</taxon>
        <taxon>Ophiocordycipitaceae</taxon>
        <taxon>Hirsutella</taxon>
    </lineage>
</organism>
<sequence>MHLSTLSPSVLVSLTLTLAASATPVNRVDAAVSRSGSPRGLFLQELLAQSPSYGGFRGNRTQSGKSNPRVGIIGGGVGGLYAAMLLDSLDVDYEILESSERVGGRVYTHRFDEERWQVSEPGEPDYYDYYDVGAMRLPVLEWQDRIIGKANNSLVTYINSKLSSDERPIKLIPYMFAANNTFNFYNDKLIQNKIKSAEAFNVPIAGGTTYDSKTFAALSPDALFQDLFLSMFKGFGTNFDSFYKQMLLHDGISVREFLAQQGLSAEQINWLETVNFGTTHFNSFSLTQLVMELWTFSANKWLCVEGGMDRIPQGMAKILKRSVELGKRVTAIKSDPSSHGLSVVVNGGEERVYDHVISTAPLGALQAIDMTELNLDYRRKLAIRKLQYDTIGKIGIKFKSRWWETLASGPIRGGQSFTDLPIRTCVYPSYGIDTHDAPGTMIASYSWAQDSARLRSYFGQDKGRDAVLDLTLRSLAALHNVSIDFLKSQYLDSHLWNWYNSPDTVGGLAMFGPSDYTTVMPPLMMPAVDGKLHLAGEAMSSGHAWIIGAVNSAYRSVAEVLAVEGLDHKLLQLTDMWGTTDEVDMKWYSGAFA</sequence>
<dbReference type="Proteomes" id="UP000054481">
    <property type="component" value="Unassembled WGS sequence"/>
</dbReference>
<protein>
    <recommendedName>
        <fullName evidence="2">Amine oxidase domain-containing protein</fullName>
    </recommendedName>
</protein>
<dbReference type="InterPro" id="IPR036188">
    <property type="entry name" value="FAD/NAD-bd_sf"/>
</dbReference>
<evidence type="ECO:0000313" key="4">
    <source>
        <dbReference type="Proteomes" id="UP000054481"/>
    </source>
</evidence>
<dbReference type="SUPFAM" id="SSF54373">
    <property type="entry name" value="FAD-linked reductases, C-terminal domain"/>
    <property type="match status" value="1"/>
</dbReference>
<keyword evidence="1" id="KW-0732">Signal</keyword>
<dbReference type="GO" id="GO:0009063">
    <property type="term" value="P:amino acid catabolic process"/>
    <property type="evidence" value="ECO:0007669"/>
    <property type="project" value="TreeGrafter"/>
</dbReference>
<keyword evidence="4" id="KW-1185">Reference proteome</keyword>
<reference evidence="3 4" key="1">
    <citation type="journal article" date="2014" name="Genome Biol. Evol.">
        <title>Comparative genomics and transcriptomics analyses reveal divergent lifestyle features of nematode endoparasitic fungus Hirsutella minnesotensis.</title>
        <authorList>
            <person name="Lai Y."/>
            <person name="Liu K."/>
            <person name="Zhang X."/>
            <person name="Zhang X."/>
            <person name="Li K."/>
            <person name="Wang N."/>
            <person name="Shu C."/>
            <person name="Wu Y."/>
            <person name="Wang C."/>
            <person name="Bushley K.E."/>
            <person name="Xiang M."/>
            <person name="Liu X."/>
        </authorList>
    </citation>
    <scope>NUCLEOTIDE SEQUENCE [LARGE SCALE GENOMIC DNA]</scope>
    <source>
        <strain evidence="3 4">3608</strain>
    </source>
</reference>
<feature type="domain" description="Amine oxidase" evidence="2">
    <location>
        <begin position="78"/>
        <end position="561"/>
    </location>
</feature>
<dbReference type="Pfam" id="PF01593">
    <property type="entry name" value="Amino_oxidase"/>
    <property type="match status" value="1"/>
</dbReference>
<dbReference type="SUPFAM" id="SSF51905">
    <property type="entry name" value="FAD/NAD(P)-binding domain"/>
    <property type="match status" value="1"/>
</dbReference>
<dbReference type="Gene3D" id="3.50.50.60">
    <property type="entry name" value="FAD/NAD(P)-binding domain"/>
    <property type="match status" value="1"/>
</dbReference>
<dbReference type="Gene3D" id="1.20.1440.240">
    <property type="match status" value="1"/>
</dbReference>
<evidence type="ECO:0000256" key="1">
    <source>
        <dbReference type="SAM" id="SignalP"/>
    </source>
</evidence>
<feature type="chain" id="PRO_5002526574" description="Amine oxidase domain-containing protein" evidence="1">
    <location>
        <begin position="23"/>
        <end position="593"/>
    </location>
</feature>
<accession>A0A0F8A469</accession>
<dbReference type="PANTHER" id="PTHR10742">
    <property type="entry name" value="FLAVIN MONOAMINE OXIDASE"/>
    <property type="match status" value="1"/>
</dbReference>
<dbReference type="Gene3D" id="3.90.660.10">
    <property type="match status" value="1"/>
</dbReference>
<evidence type="ECO:0000313" key="3">
    <source>
        <dbReference type="EMBL" id="KJZ73059.1"/>
    </source>
</evidence>
<dbReference type="GO" id="GO:0001716">
    <property type="term" value="F:L-amino-acid oxidase activity"/>
    <property type="evidence" value="ECO:0007669"/>
    <property type="project" value="TreeGrafter"/>
</dbReference>
<feature type="signal peptide" evidence="1">
    <location>
        <begin position="1"/>
        <end position="22"/>
    </location>
</feature>
<evidence type="ECO:0000259" key="2">
    <source>
        <dbReference type="Pfam" id="PF01593"/>
    </source>
</evidence>
<dbReference type="InterPro" id="IPR002937">
    <property type="entry name" value="Amino_oxidase"/>
</dbReference>
<gene>
    <name evidence="3" type="ORF">HIM_07631</name>
</gene>
<dbReference type="OrthoDB" id="7777654at2759"/>
<proteinExistence type="predicted"/>
<name>A0A0F8A469_9HYPO</name>